<reference evidence="1" key="1">
    <citation type="journal article" date="2021" name="New Phytol.">
        <title>Evolutionary innovations through gain and loss of genes in the ectomycorrhizal Boletales.</title>
        <authorList>
            <person name="Wu G."/>
            <person name="Miyauchi S."/>
            <person name="Morin E."/>
            <person name="Kuo A."/>
            <person name="Drula E."/>
            <person name="Varga T."/>
            <person name="Kohler A."/>
            <person name="Feng B."/>
            <person name="Cao Y."/>
            <person name="Lipzen A."/>
            <person name="Daum C."/>
            <person name="Hundley H."/>
            <person name="Pangilinan J."/>
            <person name="Johnson J."/>
            <person name="Barry K."/>
            <person name="LaButti K."/>
            <person name="Ng V."/>
            <person name="Ahrendt S."/>
            <person name="Min B."/>
            <person name="Choi I.G."/>
            <person name="Park H."/>
            <person name="Plett J.M."/>
            <person name="Magnuson J."/>
            <person name="Spatafora J.W."/>
            <person name="Nagy L.G."/>
            <person name="Henrissat B."/>
            <person name="Grigoriev I.V."/>
            <person name="Yang Z.L."/>
            <person name="Xu J."/>
            <person name="Martin F.M."/>
        </authorList>
    </citation>
    <scope>NUCLEOTIDE SEQUENCE</scope>
    <source>
        <strain evidence="1">ATCC 28755</strain>
    </source>
</reference>
<dbReference type="EMBL" id="MU267763">
    <property type="protein sequence ID" value="KAH7909384.1"/>
    <property type="molecule type" value="Genomic_DNA"/>
</dbReference>
<organism evidence="1 2">
    <name type="scientific">Hygrophoropsis aurantiaca</name>
    <dbReference type="NCBI Taxonomy" id="72124"/>
    <lineage>
        <taxon>Eukaryota</taxon>
        <taxon>Fungi</taxon>
        <taxon>Dikarya</taxon>
        <taxon>Basidiomycota</taxon>
        <taxon>Agaricomycotina</taxon>
        <taxon>Agaricomycetes</taxon>
        <taxon>Agaricomycetidae</taxon>
        <taxon>Boletales</taxon>
        <taxon>Coniophorineae</taxon>
        <taxon>Hygrophoropsidaceae</taxon>
        <taxon>Hygrophoropsis</taxon>
    </lineage>
</organism>
<gene>
    <name evidence="1" type="ORF">BJ138DRAFT_1155450</name>
</gene>
<sequence length="522" mass="57881">MFKFNFDIDLDFDGGEGEKEHGHEHEITASKTEDKVENDGEGVKSFNSKSGFPNEESLESYEDDHGHEHEAFTEISLDYLLSTLPPLISYSPIVIPIPAPNQEASKADTVTDPKSYTIRLHRRDLFDARFQVISSDTVTDEDVDEEEKDTDNFAAQQNQNANSQKPNTNSQHLQDALRFLDAPSDVVPYVYEGGLKTWECALDLVVYMENLSQCENQNQNQNSGLQVRGKRVLEIGCGTAIPSLYILQKIFSSSTPDIRNFLETHIHLQDYNSSVLELVTLPNVLLTWYFSPASAAYRASLSTTTTSASSSSPSRPSREPNPNTIVQPRVPDSENSHLDADSNPDTDQTVSITSTLLSFFRASLKDYGVHLRFFSGSWEGFVASAGNINFDSTYGDQSTNGTESQAEVDHVTNTPTYDLVLTSETVYRTECLPSLVRLMRGASVGPRQVEALPRQHDAEAKHPLDSPYLCLVAAKVVYFGVGGGVAEFVRCVEDAGSDTGRVETVWEHTPGVGRRVMRVLWD</sequence>
<dbReference type="Proteomes" id="UP000790377">
    <property type="component" value="Unassembled WGS sequence"/>
</dbReference>
<comment type="caution">
    <text evidence="1">The sequence shown here is derived from an EMBL/GenBank/DDBJ whole genome shotgun (WGS) entry which is preliminary data.</text>
</comment>
<evidence type="ECO:0000313" key="2">
    <source>
        <dbReference type="Proteomes" id="UP000790377"/>
    </source>
</evidence>
<keyword evidence="2" id="KW-1185">Reference proteome</keyword>
<name>A0ACB8A7A5_9AGAM</name>
<protein>
    <submittedName>
        <fullName evidence="1">Uncharacterized protein</fullName>
    </submittedName>
</protein>
<evidence type="ECO:0000313" key="1">
    <source>
        <dbReference type="EMBL" id="KAH7909384.1"/>
    </source>
</evidence>
<accession>A0ACB8A7A5</accession>
<proteinExistence type="predicted"/>